<evidence type="ECO:0000256" key="1">
    <source>
        <dbReference type="ARBA" id="ARBA00001968"/>
    </source>
</evidence>
<dbReference type="GO" id="GO:0004521">
    <property type="term" value="F:RNA endonuclease activity"/>
    <property type="evidence" value="ECO:0007669"/>
    <property type="project" value="InterPro"/>
</dbReference>
<feature type="domain" description="Endoribonuclease YicC-like C-terminal" evidence="7">
    <location>
        <begin position="173"/>
        <end position="289"/>
    </location>
</feature>
<dbReference type="InterPro" id="IPR005229">
    <property type="entry name" value="YicC/YloC-like"/>
</dbReference>
<keyword evidence="9" id="KW-1185">Reference proteome</keyword>
<evidence type="ECO:0000259" key="7">
    <source>
        <dbReference type="Pfam" id="PF08340"/>
    </source>
</evidence>
<comment type="similarity">
    <text evidence="5">Belongs to the YicC/YloC family.</text>
</comment>
<dbReference type="PANTHER" id="PTHR30636:SF3">
    <property type="entry name" value="UPF0701 PROTEIN YICC"/>
    <property type="match status" value="1"/>
</dbReference>
<dbReference type="NCBIfam" id="TIGR00255">
    <property type="entry name" value="YicC/YloC family endoribonuclease"/>
    <property type="match status" value="1"/>
</dbReference>
<evidence type="ECO:0000313" key="9">
    <source>
        <dbReference type="Proteomes" id="UP000619743"/>
    </source>
</evidence>
<evidence type="ECO:0000256" key="5">
    <source>
        <dbReference type="ARBA" id="ARBA00035648"/>
    </source>
</evidence>
<name>A0A8J2U8Q7_9GAMM</name>
<evidence type="ECO:0000256" key="3">
    <source>
        <dbReference type="ARBA" id="ARBA00022759"/>
    </source>
</evidence>
<evidence type="ECO:0000256" key="4">
    <source>
        <dbReference type="ARBA" id="ARBA00022801"/>
    </source>
</evidence>
<dbReference type="EMBL" id="BMDX01000020">
    <property type="protein sequence ID" value="GGA86734.1"/>
    <property type="molecule type" value="Genomic_DNA"/>
</dbReference>
<protein>
    <recommendedName>
        <fullName evidence="10">YicC family protein</fullName>
    </recommendedName>
</protein>
<proteinExistence type="inferred from homology"/>
<dbReference type="PANTHER" id="PTHR30636">
    <property type="entry name" value="UPF0701 PROTEIN YICC"/>
    <property type="match status" value="1"/>
</dbReference>
<dbReference type="InterPro" id="IPR013551">
    <property type="entry name" value="YicC-like_C"/>
</dbReference>
<evidence type="ECO:0000256" key="2">
    <source>
        <dbReference type="ARBA" id="ARBA00022722"/>
    </source>
</evidence>
<dbReference type="RefSeq" id="WP_229744781.1">
    <property type="nucleotide sequence ID" value="NZ_BMDX01000020.1"/>
</dbReference>
<comment type="cofactor">
    <cofactor evidence="1">
        <name>a divalent metal cation</name>
        <dbReference type="ChEBI" id="CHEBI:60240"/>
    </cofactor>
</comment>
<reference evidence="9" key="1">
    <citation type="journal article" date="2019" name="Int. J. Syst. Evol. Microbiol.">
        <title>The Global Catalogue of Microorganisms (GCM) 10K type strain sequencing project: providing services to taxonomists for standard genome sequencing and annotation.</title>
        <authorList>
            <consortium name="The Broad Institute Genomics Platform"/>
            <consortium name="The Broad Institute Genome Sequencing Center for Infectious Disease"/>
            <person name="Wu L."/>
            <person name="Ma J."/>
        </authorList>
    </citation>
    <scope>NUCLEOTIDE SEQUENCE [LARGE SCALE GENOMIC DNA]</scope>
    <source>
        <strain evidence="9">CGMCC 1.10130</strain>
    </source>
</reference>
<evidence type="ECO:0000259" key="6">
    <source>
        <dbReference type="Pfam" id="PF03755"/>
    </source>
</evidence>
<accession>A0A8J2U8Q7</accession>
<dbReference type="GO" id="GO:0016787">
    <property type="term" value="F:hydrolase activity"/>
    <property type="evidence" value="ECO:0007669"/>
    <property type="project" value="UniProtKB-KW"/>
</dbReference>
<evidence type="ECO:0000313" key="8">
    <source>
        <dbReference type="EMBL" id="GGA86734.1"/>
    </source>
</evidence>
<keyword evidence="4" id="KW-0378">Hydrolase</keyword>
<gene>
    <name evidence="8" type="ORF">GCM10011369_31010</name>
</gene>
<keyword evidence="2" id="KW-0540">Nuclease</keyword>
<comment type="caution">
    <text evidence="8">The sequence shown here is derived from an EMBL/GenBank/DDBJ whole genome shotgun (WGS) entry which is preliminary data.</text>
</comment>
<organism evidence="8 9">
    <name type="scientific">Neiella marina</name>
    <dbReference type="NCBI Taxonomy" id="508461"/>
    <lineage>
        <taxon>Bacteria</taxon>
        <taxon>Pseudomonadati</taxon>
        <taxon>Pseudomonadota</taxon>
        <taxon>Gammaproteobacteria</taxon>
        <taxon>Alteromonadales</taxon>
        <taxon>Echinimonadaceae</taxon>
        <taxon>Neiella</taxon>
    </lineage>
</organism>
<sequence>MGIHSMTAYARHEIKAEWGSAVWEIRSVNQRYLETFMRLPEQFRSLDPVLRERFRKAMQRGKVECGLRYEFQQADSGQLQLNETLAQEVITKARWISDHVGGSMHVNPLDVMQWPGVMVAQEQDLDQITKDVLVGFDETLKQFLESRANEGQALKELIEARLTGVDEQVKQVREHLPTAAQWQRDRIMTRLEEAKVELEPGRLEQEMVMLAQKSDVAEELDRLDTHVSESLKILKKGGACGRRLDFMMQEFNREANTLGSKSITSDITQAAVELKVLIEQMREQIQNIE</sequence>
<keyword evidence="3" id="KW-0255">Endonuclease</keyword>
<dbReference type="Pfam" id="PF03755">
    <property type="entry name" value="YicC-like_N"/>
    <property type="match status" value="1"/>
</dbReference>
<dbReference type="Proteomes" id="UP000619743">
    <property type="component" value="Unassembled WGS sequence"/>
</dbReference>
<evidence type="ECO:0008006" key="10">
    <source>
        <dbReference type="Google" id="ProtNLM"/>
    </source>
</evidence>
<dbReference type="Pfam" id="PF08340">
    <property type="entry name" value="YicC-like_C"/>
    <property type="match status" value="1"/>
</dbReference>
<feature type="domain" description="Endoribonuclease YicC-like N-terminal" evidence="6">
    <location>
        <begin position="3"/>
        <end position="155"/>
    </location>
</feature>
<dbReference type="AlphaFoldDB" id="A0A8J2U8Q7"/>
<dbReference type="InterPro" id="IPR013527">
    <property type="entry name" value="YicC-like_N"/>
</dbReference>